<reference evidence="6" key="1">
    <citation type="journal article" date="2023" name="Commun. Biol.">
        <title>Genome analysis of Parmales, the sister group of diatoms, reveals the evolutionary specialization of diatoms from phago-mixotrophs to photoautotrophs.</title>
        <authorList>
            <person name="Ban H."/>
            <person name="Sato S."/>
            <person name="Yoshikawa S."/>
            <person name="Yamada K."/>
            <person name="Nakamura Y."/>
            <person name="Ichinomiya M."/>
            <person name="Sato N."/>
            <person name="Blanc-Mathieu R."/>
            <person name="Endo H."/>
            <person name="Kuwata A."/>
            <person name="Ogata H."/>
        </authorList>
    </citation>
    <scope>NUCLEOTIDE SEQUENCE [LARGE SCALE GENOMIC DNA]</scope>
    <source>
        <strain evidence="6">NIES 3700</strain>
    </source>
</reference>
<keyword evidence="3" id="KW-0472">Membrane</keyword>
<feature type="transmembrane region" description="Helical" evidence="3">
    <location>
        <begin position="352"/>
        <end position="372"/>
    </location>
</feature>
<accession>A0A9W7DNR6</accession>
<name>A0A9W7DNR6_9STRA</name>
<keyword evidence="4" id="KW-0732">Signal</keyword>
<proteinExistence type="predicted"/>
<dbReference type="Proteomes" id="UP001165122">
    <property type="component" value="Unassembled WGS sequence"/>
</dbReference>
<feature type="transmembrane region" description="Helical" evidence="3">
    <location>
        <begin position="384"/>
        <end position="406"/>
    </location>
</feature>
<feature type="transmembrane region" description="Helical" evidence="3">
    <location>
        <begin position="426"/>
        <end position="445"/>
    </location>
</feature>
<feature type="compositionally biased region" description="Gly residues" evidence="2">
    <location>
        <begin position="566"/>
        <end position="585"/>
    </location>
</feature>
<keyword evidence="1" id="KW-0175">Coiled coil</keyword>
<evidence type="ECO:0000313" key="6">
    <source>
        <dbReference type="Proteomes" id="UP001165122"/>
    </source>
</evidence>
<dbReference type="OrthoDB" id="10449910at2759"/>
<sequence>MSSLVPLLLLLLLPSLTSQNLRAHSDPNDEIRRHCDVPCDMGGCDFNSCNTYPVHCRGGGCTISDSTKPSCEGGGCEFSSCEEPRCGGGGCQYYNCRGGDAPRVVEEVKIKKGKTFEEMTPEEIEESFNSNIPGGTPPPPPPLDPILHLEGDTGGVDGFKVADPPNLSLNHYETEPAELIKTGQDGVLDASWTVGGRVKGRENIEREKQLRDLDRWAAELKAEAEKEVEIARTEKKKREEEANKARTDAGLEVAQVKREKERLEQEAQKAADLARQWKEYSEQVEKQAKEQKEKATEAKVQDEQLELAEEKTIEEVKEVEEAQQTAPAKTAKTAATRYVYDEHIAFVSKVQMLIMLCSALLTFYMITQTDILPIDIATQKLDRIGAVIFFHTFFSQYYLIGTASTIMNPEFGAIASCARWDSGTEAVLIALTFGYVGTVVWLFLAALSKAEWFCRLFQVCSLLVAADAKIQAASSCPMKAVTMRGVLTPYLLGLALYVLSLLIEVKILESRAGLEWGLEAAEGGGEEENWEVIQQMDDRLVGLLKALVMFGQPERKQKVEDEEDGGGGLFSHVGGGGGGGGGGVGDFSKRRRQINV</sequence>
<organism evidence="5 6">
    <name type="scientific">Triparma laevis f. longispina</name>
    <dbReference type="NCBI Taxonomy" id="1714387"/>
    <lineage>
        <taxon>Eukaryota</taxon>
        <taxon>Sar</taxon>
        <taxon>Stramenopiles</taxon>
        <taxon>Ochrophyta</taxon>
        <taxon>Bolidophyceae</taxon>
        <taxon>Parmales</taxon>
        <taxon>Triparmaceae</taxon>
        <taxon>Triparma</taxon>
    </lineage>
</organism>
<feature type="signal peptide" evidence="4">
    <location>
        <begin position="1"/>
        <end position="18"/>
    </location>
</feature>
<comment type="caution">
    <text evidence="5">The sequence shown here is derived from an EMBL/GenBank/DDBJ whole genome shotgun (WGS) entry which is preliminary data.</text>
</comment>
<keyword evidence="3" id="KW-0812">Transmembrane</keyword>
<evidence type="ECO:0000256" key="2">
    <source>
        <dbReference type="SAM" id="MobiDB-lite"/>
    </source>
</evidence>
<evidence type="ECO:0000313" key="5">
    <source>
        <dbReference type="EMBL" id="GMH49788.1"/>
    </source>
</evidence>
<keyword evidence="3" id="KW-1133">Transmembrane helix</keyword>
<protein>
    <submittedName>
        <fullName evidence="5">Uncharacterized protein</fullName>
    </submittedName>
</protein>
<keyword evidence="6" id="KW-1185">Reference proteome</keyword>
<gene>
    <name evidence="5" type="ORF">TrLO_g7315</name>
</gene>
<feature type="chain" id="PRO_5040935543" evidence="4">
    <location>
        <begin position="19"/>
        <end position="596"/>
    </location>
</feature>
<evidence type="ECO:0000256" key="3">
    <source>
        <dbReference type="SAM" id="Phobius"/>
    </source>
</evidence>
<feature type="transmembrane region" description="Helical" evidence="3">
    <location>
        <begin position="490"/>
        <end position="508"/>
    </location>
</feature>
<dbReference type="AlphaFoldDB" id="A0A9W7DNR6"/>
<feature type="region of interest" description="Disordered" evidence="2">
    <location>
        <begin position="557"/>
        <end position="596"/>
    </location>
</feature>
<evidence type="ECO:0000256" key="1">
    <source>
        <dbReference type="SAM" id="Coils"/>
    </source>
</evidence>
<evidence type="ECO:0000256" key="4">
    <source>
        <dbReference type="SAM" id="SignalP"/>
    </source>
</evidence>
<feature type="coiled-coil region" evidence="1">
    <location>
        <begin position="221"/>
        <end position="325"/>
    </location>
</feature>
<dbReference type="EMBL" id="BRXW01000391">
    <property type="protein sequence ID" value="GMH49788.1"/>
    <property type="molecule type" value="Genomic_DNA"/>
</dbReference>